<gene>
    <name evidence="1" type="ORF">QJS64_07470</name>
</gene>
<organism evidence="1 2">
    <name type="scientific">Paraclostridium bifermentans</name>
    <name type="common">Clostridium bifermentans</name>
    <dbReference type="NCBI Taxonomy" id="1490"/>
    <lineage>
        <taxon>Bacteria</taxon>
        <taxon>Bacillati</taxon>
        <taxon>Bacillota</taxon>
        <taxon>Clostridia</taxon>
        <taxon>Peptostreptococcales</taxon>
        <taxon>Peptostreptococcaceae</taxon>
        <taxon>Paraclostridium</taxon>
    </lineage>
</organism>
<sequence>MKKTNKKILKFITLIILLISTAALGTVVEDLFLGSTARDIRTSDITTNSNISSAKNFFESNAFENSTFQMILSDMEVATSSTQRYPKEDILDARNSLYELRDIKFFATNNSTGISYTNTNFGSNDEFRKYQKIFAI</sequence>
<keyword evidence="2" id="KW-1185">Reference proteome</keyword>
<name>A0ABY8R5N5_PARBF</name>
<evidence type="ECO:0000313" key="2">
    <source>
        <dbReference type="Proteomes" id="UP001239169"/>
    </source>
</evidence>
<dbReference type="EMBL" id="CP124685">
    <property type="protein sequence ID" value="WGX76859.1"/>
    <property type="molecule type" value="Genomic_DNA"/>
</dbReference>
<dbReference type="Proteomes" id="UP001239169">
    <property type="component" value="Chromosome"/>
</dbReference>
<accession>A0ABY8R5N5</accession>
<reference evidence="1 2" key="1">
    <citation type="submission" date="2023-04" db="EMBL/GenBank/DDBJ databases">
        <title>Bacteria Genome Submission.</title>
        <authorList>
            <person name="Isaac P."/>
        </authorList>
    </citation>
    <scope>NUCLEOTIDE SEQUENCE [LARGE SCALE GENOMIC DNA]</scope>
    <source>
        <strain evidence="1 2">SampleS7P1</strain>
    </source>
</reference>
<evidence type="ECO:0000313" key="1">
    <source>
        <dbReference type="EMBL" id="WGX76859.1"/>
    </source>
</evidence>
<protein>
    <submittedName>
        <fullName evidence="1">Uncharacterized protein</fullName>
    </submittedName>
</protein>
<proteinExistence type="predicted"/>